<dbReference type="Gene3D" id="1.20.1050.10">
    <property type="match status" value="1"/>
</dbReference>
<dbReference type="AlphaFoldDB" id="A0A8J2SX95"/>
<dbReference type="SUPFAM" id="SSF52833">
    <property type="entry name" value="Thioredoxin-like"/>
    <property type="match status" value="1"/>
</dbReference>
<dbReference type="InterPro" id="IPR004045">
    <property type="entry name" value="Glutathione_S-Trfase_N"/>
</dbReference>
<evidence type="ECO:0000259" key="2">
    <source>
        <dbReference type="PROSITE" id="PS50405"/>
    </source>
</evidence>
<organism evidence="3 4">
    <name type="scientific">Pelagomonas calceolata</name>
    <dbReference type="NCBI Taxonomy" id="35677"/>
    <lineage>
        <taxon>Eukaryota</taxon>
        <taxon>Sar</taxon>
        <taxon>Stramenopiles</taxon>
        <taxon>Ochrophyta</taxon>
        <taxon>Pelagophyceae</taxon>
        <taxon>Pelagomonadales</taxon>
        <taxon>Pelagomonadaceae</taxon>
        <taxon>Pelagomonas</taxon>
    </lineage>
</organism>
<accession>A0A8J2SX95</accession>
<dbReference type="InterPro" id="IPR050983">
    <property type="entry name" value="GST_Omega/HSP26"/>
</dbReference>
<keyword evidence="4" id="KW-1185">Reference proteome</keyword>
<evidence type="ECO:0000313" key="3">
    <source>
        <dbReference type="EMBL" id="CAH0374644.1"/>
    </source>
</evidence>
<dbReference type="GO" id="GO:0005737">
    <property type="term" value="C:cytoplasm"/>
    <property type="evidence" value="ECO:0007669"/>
    <property type="project" value="TreeGrafter"/>
</dbReference>
<dbReference type="InterPro" id="IPR010987">
    <property type="entry name" value="Glutathione-S-Trfase_C-like"/>
</dbReference>
<feature type="domain" description="GST C-terminal" evidence="2">
    <location>
        <begin position="81"/>
        <end position="209"/>
    </location>
</feature>
<evidence type="ECO:0000313" key="4">
    <source>
        <dbReference type="Proteomes" id="UP000789595"/>
    </source>
</evidence>
<dbReference type="Gene3D" id="3.40.30.10">
    <property type="entry name" value="Glutaredoxin"/>
    <property type="match status" value="1"/>
</dbReference>
<proteinExistence type="predicted"/>
<dbReference type="PROSITE" id="PS50404">
    <property type="entry name" value="GST_NTER"/>
    <property type="match status" value="1"/>
</dbReference>
<dbReference type="CDD" id="cd00570">
    <property type="entry name" value="GST_N_family"/>
    <property type="match status" value="1"/>
</dbReference>
<feature type="domain" description="GST N-terminal" evidence="1">
    <location>
        <begin position="12"/>
        <end position="100"/>
    </location>
</feature>
<dbReference type="PROSITE" id="PS50405">
    <property type="entry name" value="GST_CTER"/>
    <property type="match status" value="1"/>
</dbReference>
<dbReference type="Proteomes" id="UP000789595">
    <property type="component" value="Unassembled WGS sequence"/>
</dbReference>
<sequence length="210" mass="23211">MRYLALLHTMSSAITLYTNRMCPYAQRVAIALEHSGLQHDKVEVDLYGSKGFTKKDLKAVEAAAGLAPKGYIPVLSIDDETLRESTKCVERVGALAPEKLAPGDAAAAAWAVAHCDGPITRSGKDAVFSGKASTPELERALRDLDARLTRDFVAGDAFSTADCVLLPFLFRIRKELDIPADASRLRGYLDRAFAHPAFRRTVAEPYWWWW</sequence>
<dbReference type="InterPro" id="IPR040079">
    <property type="entry name" value="Glutathione_S-Trfase"/>
</dbReference>
<dbReference type="PANTHER" id="PTHR43968:SF6">
    <property type="entry name" value="GLUTATHIONE S-TRANSFERASE OMEGA"/>
    <property type="match status" value="1"/>
</dbReference>
<evidence type="ECO:0000259" key="1">
    <source>
        <dbReference type="PROSITE" id="PS50404"/>
    </source>
</evidence>
<dbReference type="OrthoDB" id="422574at2759"/>
<comment type="caution">
    <text evidence="3">The sequence shown here is derived from an EMBL/GenBank/DDBJ whole genome shotgun (WGS) entry which is preliminary data.</text>
</comment>
<dbReference type="PANTHER" id="PTHR43968">
    <property type="match status" value="1"/>
</dbReference>
<dbReference type="InterPro" id="IPR036282">
    <property type="entry name" value="Glutathione-S-Trfase_C_sf"/>
</dbReference>
<dbReference type="SUPFAM" id="SSF47616">
    <property type="entry name" value="GST C-terminal domain-like"/>
    <property type="match status" value="1"/>
</dbReference>
<dbReference type="InterPro" id="IPR036249">
    <property type="entry name" value="Thioredoxin-like_sf"/>
</dbReference>
<dbReference type="Pfam" id="PF13409">
    <property type="entry name" value="GST_N_2"/>
    <property type="match status" value="1"/>
</dbReference>
<dbReference type="EMBL" id="CAKKNE010000004">
    <property type="protein sequence ID" value="CAH0374644.1"/>
    <property type="molecule type" value="Genomic_DNA"/>
</dbReference>
<dbReference type="SFLD" id="SFLDS00019">
    <property type="entry name" value="Glutathione_Transferase_(cytos"/>
    <property type="match status" value="1"/>
</dbReference>
<evidence type="ECO:0008006" key="5">
    <source>
        <dbReference type="Google" id="ProtNLM"/>
    </source>
</evidence>
<reference evidence="3" key="1">
    <citation type="submission" date="2021-11" db="EMBL/GenBank/DDBJ databases">
        <authorList>
            <consortium name="Genoscope - CEA"/>
            <person name="William W."/>
        </authorList>
    </citation>
    <scope>NUCLEOTIDE SEQUENCE</scope>
</reference>
<name>A0A8J2SX95_9STRA</name>
<protein>
    <recommendedName>
        <fullName evidence="5">Glutathione transferase</fullName>
    </recommendedName>
</protein>
<dbReference type="Pfam" id="PF13410">
    <property type="entry name" value="GST_C_2"/>
    <property type="match status" value="1"/>
</dbReference>
<gene>
    <name evidence="3" type="ORF">PECAL_4P19420</name>
</gene>